<keyword evidence="1" id="KW-0472">Membrane</keyword>
<dbReference type="Pfam" id="PF00990">
    <property type="entry name" value="GGDEF"/>
    <property type="match status" value="1"/>
</dbReference>
<accession>A0ABT4PTV6</accession>
<dbReference type="EMBL" id="JAPZPY010000005">
    <property type="protein sequence ID" value="MCZ8379970.1"/>
    <property type="molecule type" value="Genomic_DNA"/>
</dbReference>
<dbReference type="InterPro" id="IPR050706">
    <property type="entry name" value="Cyclic-di-GMP_PDE-like"/>
</dbReference>
<feature type="domain" description="GGDEF" evidence="2">
    <location>
        <begin position="135"/>
        <end position="267"/>
    </location>
</feature>
<dbReference type="SUPFAM" id="SSF55073">
    <property type="entry name" value="Nucleotide cyclase"/>
    <property type="match status" value="1"/>
</dbReference>
<dbReference type="PROSITE" id="PS50887">
    <property type="entry name" value="GGDEF"/>
    <property type="match status" value="1"/>
</dbReference>
<comment type="caution">
    <text evidence="3">The sequence shown here is derived from an EMBL/GenBank/DDBJ whole genome shotgun (WGS) entry which is preliminary data.</text>
</comment>
<dbReference type="PANTHER" id="PTHR33121">
    <property type="entry name" value="CYCLIC DI-GMP PHOSPHODIESTERASE PDEF"/>
    <property type="match status" value="1"/>
</dbReference>
<dbReference type="InterPro" id="IPR000160">
    <property type="entry name" value="GGDEF_dom"/>
</dbReference>
<dbReference type="SMART" id="SM00267">
    <property type="entry name" value="GGDEF"/>
    <property type="match status" value="1"/>
</dbReference>
<feature type="transmembrane region" description="Helical" evidence="1">
    <location>
        <begin position="69"/>
        <end position="97"/>
    </location>
</feature>
<dbReference type="Proteomes" id="UP001142153">
    <property type="component" value="Unassembled WGS sequence"/>
</dbReference>
<organism evidence="3 4">
    <name type="scientific">Mycobacterium hippophais</name>
    <dbReference type="NCBI Taxonomy" id="3016340"/>
    <lineage>
        <taxon>Bacteria</taxon>
        <taxon>Bacillati</taxon>
        <taxon>Actinomycetota</taxon>
        <taxon>Actinomycetes</taxon>
        <taxon>Mycobacteriales</taxon>
        <taxon>Mycobacteriaceae</taxon>
        <taxon>Mycobacterium</taxon>
    </lineage>
</organism>
<keyword evidence="1" id="KW-0812">Transmembrane</keyword>
<dbReference type="PANTHER" id="PTHR33121:SF71">
    <property type="entry name" value="OXYGEN SENSOR PROTEIN DOSP"/>
    <property type="match status" value="1"/>
</dbReference>
<proteinExistence type="predicted"/>
<sequence length="287" mass="30547">MTVVVGTVCVAVSCLIQSDPVAGLFGASTFGLVSAYTALFHTPRLLALCWTAAAATLTVLTVRWAGHDLAFVVSSALLVALVVVFVTFAGRMTIWLLDADIFHPNLDALTGLLNHDGFHEKAATLLTSSSRTDDRFFVVAVVNLDSYSLLRSLAGTIGVDRARIEVARRLRDTARSNAVLAHPSDSEFVIADLFTEPDTSPLIERVQGTINAASARLTASIGVVCTPLAPVAKLPAPDVIDELMAVASNAMYNARRAGGNRVTYVNDPALTVLDAPPTDEWPDDDTR</sequence>
<evidence type="ECO:0000313" key="4">
    <source>
        <dbReference type="Proteomes" id="UP001142153"/>
    </source>
</evidence>
<evidence type="ECO:0000259" key="2">
    <source>
        <dbReference type="PROSITE" id="PS50887"/>
    </source>
</evidence>
<dbReference type="RefSeq" id="WP_269894629.1">
    <property type="nucleotide sequence ID" value="NZ_JAPZPY010000005.1"/>
</dbReference>
<keyword evidence="4" id="KW-1185">Reference proteome</keyword>
<evidence type="ECO:0000313" key="3">
    <source>
        <dbReference type="EMBL" id="MCZ8379970.1"/>
    </source>
</evidence>
<name>A0ABT4PTV6_9MYCO</name>
<reference evidence="3" key="1">
    <citation type="submission" date="2022-12" db="EMBL/GenBank/DDBJ databases">
        <authorList>
            <person name="Deng Y."/>
            <person name="Zhang Y.-Q."/>
        </authorList>
    </citation>
    <scope>NUCLEOTIDE SEQUENCE</scope>
    <source>
        <strain evidence="3">CPCC 205372</strain>
    </source>
</reference>
<dbReference type="Gene3D" id="3.30.70.270">
    <property type="match status" value="1"/>
</dbReference>
<feature type="transmembrane region" description="Helical" evidence="1">
    <location>
        <begin position="42"/>
        <end position="62"/>
    </location>
</feature>
<dbReference type="CDD" id="cd01949">
    <property type="entry name" value="GGDEF"/>
    <property type="match status" value="1"/>
</dbReference>
<dbReference type="InterPro" id="IPR029787">
    <property type="entry name" value="Nucleotide_cyclase"/>
</dbReference>
<gene>
    <name evidence="3" type="ORF">O6P37_13950</name>
</gene>
<dbReference type="InterPro" id="IPR043128">
    <property type="entry name" value="Rev_trsase/Diguanyl_cyclase"/>
</dbReference>
<evidence type="ECO:0000256" key="1">
    <source>
        <dbReference type="SAM" id="Phobius"/>
    </source>
</evidence>
<keyword evidence="1" id="KW-1133">Transmembrane helix</keyword>
<protein>
    <submittedName>
        <fullName evidence="3">GGDEF domain-containing protein</fullName>
    </submittedName>
</protein>